<keyword evidence="1" id="KW-0732">Signal</keyword>
<feature type="signal peptide" evidence="1">
    <location>
        <begin position="1"/>
        <end position="23"/>
    </location>
</feature>
<dbReference type="AlphaFoldDB" id="A0A914C9S2"/>
<keyword evidence="2" id="KW-1185">Reference proteome</keyword>
<evidence type="ECO:0000313" key="3">
    <source>
        <dbReference type="WBParaSite" id="ACRNAN_Path_68.g239.t1"/>
    </source>
</evidence>
<organism evidence="2 3">
    <name type="scientific">Acrobeloides nanus</name>
    <dbReference type="NCBI Taxonomy" id="290746"/>
    <lineage>
        <taxon>Eukaryota</taxon>
        <taxon>Metazoa</taxon>
        <taxon>Ecdysozoa</taxon>
        <taxon>Nematoda</taxon>
        <taxon>Chromadorea</taxon>
        <taxon>Rhabditida</taxon>
        <taxon>Tylenchina</taxon>
        <taxon>Cephalobomorpha</taxon>
        <taxon>Cephaloboidea</taxon>
        <taxon>Cephalobidae</taxon>
        <taxon>Acrobeloides</taxon>
    </lineage>
</organism>
<dbReference type="Proteomes" id="UP000887540">
    <property type="component" value="Unplaced"/>
</dbReference>
<evidence type="ECO:0000256" key="1">
    <source>
        <dbReference type="SAM" id="SignalP"/>
    </source>
</evidence>
<accession>A0A914C9S2</accession>
<proteinExistence type="predicted"/>
<reference evidence="3" key="1">
    <citation type="submission" date="2022-11" db="UniProtKB">
        <authorList>
            <consortium name="WormBaseParasite"/>
        </authorList>
    </citation>
    <scope>IDENTIFICATION</scope>
</reference>
<evidence type="ECO:0000313" key="2">
    <source>
        <dbReference type="Proteomes" id="UP000887540"/>
    </source>
</evidence>
<sequence>MKCCVGSKLTVFILFLTIATLFGTEPGKQNVLNPANDQMCEIASLEMLSYSRCDLMGRVKTLELLLKALLEQLCKKFFILSHRLNF</sequence>
<dbReference type="WBParaSite" id="ACRNAN_Path_68.g239.t1">
    <property type="protein sequence ID" value="ACRNAN_Path_68.g239.t1"/>
    <property type="gene ID" value="ACRNAN_Path_68.g239"/>
</dbReference>
<name>A0A914C9S2_9BILA</name>
<feature type="chain" id="PRO_5037042160" evidence="1">
    <location>
        <begin position="24"/>
        <end position="86"/>
    </location>
</feature>
<protein>
    <submittedName>
        <fullName evidence="3">Uncharacterized protein</fullName>
    </submittedName>
</protein>